<keyword evidence="3" id="KW-1185">Reference proteome</keyword>
<dbReference type="KEGG" id="ela:UCREL1_11283"/>
<dbReference type="HOGENOM" id="CLU_1261514_0_0_1"/>
<keyword evidence="1" id="KW-0732">Signal</keyword>
<gene>
    <name evidence="2" type="ORF">UCREL1_11283</name>
</gene>
<dbReference type="AlphaFoldDB" id="M7T574"/>
<sequence length="219" mass="24241">MRPFLFASMLAVAHAWVSPDVPAPLGRTRDLATTGSPGKLLDRFGESGLDFDQWVDQMVEEGHLYRPNVTDDGLILGRSTNWSIKLKSVACATIAGNRDLMAKTQEHFCNFVQTAEQIYAQQMETDVKNNLCDHLVCRLSLRALFDFFNVFKDVDDGKQFCHELFNAMNNACPDGGVADTELDNGAEVQSGQLQSSYDLENGQPCDQDATHECFNGSPP</sequence>
<feature type="chain" id="PRO_5012022862" evidence="1">
    <location>
        <begin position="16"/>
        <end position="219"/>
    </location>
</feature>
<accession>M7T574</accession>
<evidence type="ECO:0000313" key="3">
    <source>
        <dbReference type="Proteomes" id="UP000012174"/>
    </source>
</evidence>
<dbReference type="OMA" id="DATHECF"/>
<proteinExistence type="predicted"/>
<reference evidence="3" key="1">
    <citation type="journal article" date="2013" name="Genome Announc.">
        <title>Draft genome sequence of the grapevine dieback fungus Eutypa lata UCR-EL1.</title>
        <authorList>
            <person name="Blanco-Ulate B."/>
            <person name="Rolshausen P.E."/>
            <person name="Cantu D."/>
        </authorList>
    </citation>
    <scope>NUCLEOTIDE SEQUENCE [LARGE SCALE GENOMIC DNA]</scope>
    <source>
        <strain evidence="3">UCR-EL1</strain>
    </source>
</reference>
<organism evidence="2 3">
    <name type="scientific">Eutypa lata (strain UCR-EL1)</name>
    <name type="common">Grapevine dieback disease fungus</name>
    <name type="synonym">Eutypa armeniacae</name>
    <dbReference type="NCBI Taxonomy" id="1287681"/>
    <lineage>
        <taxon>Eukaryota</taxon>
        <taxon>Fungi</taxon>
        <taxon>Dikarya</taxon>
        <taxon>Ascomycota</taxon>
        <taxon>Pezizomycotina</taxon>
        <taxon>Sordariomycetes</taxon>
        <taxon>Xylariomycetidae</taxon>
        <taxon>Xylariales</taxon>
        <taxon>Diatrypaceae</taxon>
        <taxon>Eutypa</taxon>
    </lineage>
</organism>
<protein>
    <submittedName>
        <fullName evidence="2">Uncharacterized protein</fullName>
    </submittedName>
</protein>
<feature type="signal peptide" evidence="1">
    <location>
        <begin position="1"/>
        <end position="15"/>
    </location>
</feature>
<evidence type="ECO:0000313" key="2">
    <source>
        <dbReference type="EMBL" id="EMR61785.1"/>
    </source>
</evidence>
<evidence type="ECO:0000256" key="1">
    <source>
        <dbReference type="SAM" id="SignalP"/>
    </source>
</evidence>
<dbReference type="eggNOG" id="ENOG502TF59">
    <property type="taxonomic scope" value="Eukaryota"/>
</dbReference>
<dbReference type="OrthoDB" id="4644262at2759"/>
<name>M7T574_EUTLA</name>
<dbReference type="EMBL" id="KB707545">
    <property type="protein sequence ID" value="EMR61785.1"/>
    <property type="molecule type" value="Genomic_DNA"/>
</dbReference>
<dbReference type="Proteomes" id="UP000012174">
    <property type="component" value="Unassembled WGS sequence"/>
</dbReference>